<evidence type="ECO:0000313" key="2">
    <source>
        <dbReference type="EMBL" id="NES27586.1"/>
    </source>
</evidence>
<dbReference type="RefSeq" id="WP_154227023.1">
    <property type="nucleotide sequence ID" value="NZ_CP045309.1"/>
</dbReference>
<keyword evidence="1" id="KW-0812">Transmembrane</keyword>
<dbReference type="EMBL" id="JAAHBZ010000002">
    <property type="protein sequence ID" value="NES27586.1"/>
    <property type="molecule type" value="Genomic_DNA"/>
</dbReference>
<proteinExistence type="predicted"/>
<feature type="transmembrane region" description="Helical" evidence="1">
    <location>
        <begin position="144"/>
        <end position="161"/>
    </location>
</feature>
<feature type="transmembrane region" description="Helical" evidence="1">
    <location>
        <begin position="249"/>
        <end position="271"/>
    </location>
</feature>
<keyword evidence="1" id="KW-1133">Transmembrane helix</keyword>
<dbReference type="AlphaFoldDB" id="A0AAJ3DIP5"/>
<dbReference type="Proteomes" id="UP000402241">
    <property type="component" value="Chromosome"/>
</dbReference>
<evidence type="ECO:0000313" key="3">
    <source>
        <dbReference type="EMBL" id="QGL47686.1"/>
    </source>
</evidence>
<evidence type="ECO:0000313" key="4">
    <source>
        <dbReference type="Proteomes" id="UP000402241"/>
    </source>
</evidence>
<feature type="transmembrane region" description="Helical" evidence="1">
    <location>
        <begin position="317"/>
        <end position="335"/>
    </location>
</feature>
<keyword evidence="1" id="KW-0472">Membrane</keyword>
<feature type="transmembrane region" description="Helical" evidence="1">
    <location>
        <begin position="117"/>
        <end position="137"/>
    </location>
</feature>
<feature type="transmembrane region" description="Helical" evidence="1">
    <location>
        <begin position="173"/>
        <end position="190"/>
    </location>
</feature>
<dbReference type="EMBL" id="CP045309">
    <property type="protein sequence ID" value="QGL47686.1"/>
    <property type="molecule type" value="Genomic_DNA"/>
</dbReference>
<feature type="transmembrane region" description="Helical" evidence="1">
    <location>
        <begin position="278"/>
        <end position="297"/>
    </location>
</feature>
<organism evidence="2 5">
    <name type="scientific">Micromonospora terminaliae</name>
    <dbReference type="NCBI Taxonomy" id="1914461"/>
    <lineage>
        <taxon>Bacteria</taxon>
        <taxon>Bacillati</taxon>
        <taxon>Actinomycetota</taxon>
        <taxon>Actinomycetes</taxon>
        <taxon>Micromonosporales</taxon>
        <taxon>Micromonosporaceae</taxon>
        <taxon>Micromonospora</taxon>
    </lineage>
</organism>
<protein>
    <submittedName>
        <fullName evidence="2">Uncharacterized protein</fullName>
    </submittedName>
</protein>
<feature type="transmembrane region" description="Helical" evidence="1">
    <location>
        <begin position="76"/>
        <end position="97"/>
    </location>
</feature>
<feature type="transmembrane region" description="Helical" evidence="1">
    <location>
        <begin position="202"/>
        <end position="218"/>
    </location>
</feature>
<reference evidence="3 4" key="1">
    <citation type="submission" date="2019-10" db="EMBL/GenBank/DDBJ databases">
        <title>Genome Sequence of Micromonospora terminaliae DSM 101760.</title>
        <authorList>
            <person name="Guo L."/>
        </authorList>
    </citation>
    <scope>NUCLEOTIDE SEQUENCE [LARGE SCALE GENOMIC DNA]</scope>
    <source>
        <strain evidence="3 4">DSM 101760</strain>
    </source>
</reference>
<keyword evidence="4" id="KW-1185">Reference proteome</keyword>
<reference evidence="2 5" key="2">
    <citation type="submission" date="2020-02" db="EMBL/GenBank/DDBJ databases">
        <title>WGS of Micromonospora spp. isolated from hot spring.</title>
        <authorList>
            <person name="Thawai C."/>
        </authorList>
    </citation>
    <scope>NUCLEOTIDE SEQUENCE [LARGE SCALE GENOMIC DNA]</scope>
    <source>
        <strain evidence="2 5">TMS7</strain>
    </source>
</reference>
<sequence>MSAAELERRYRRLLAVHPWEHRRVYEEEMVAVLLAGARPGQTRPGLRDTVDLVGAGLRARLRVGARGFTEPAWADAAAVTGVLVALVLCAAAGRSVLDHLLVDPSLPPPLRAVAPDLVDWLRVAGWAAVAVTALAGLPRVAAGLAWAAVAGWAVLVGPGVVDQPAYVVDTLPQFALALVAAAALTVPAPPRRAPAVLGSRRLTALVAGPVVALVLLELNRVTSPLFEVAAGPTSYRSFYGLEARSELVIWLYVAGLAAAALAVVVAVATLAAPVRRRIAVLLVPVAALALVIDSALAGWSVSTVHMGHAIPLVPAQWLLLVLVPPVTFLAGVLLLRRREETLRMVALGRAADRERPAG</sequence>
<accession>A0AAJ3DIP5</accession>
<dbReference type="Proteomes" id="UP000477779">
    <property type="component" value="Unassembled WGS sequence"/>
</dbReference>
<name>A0AAJ3DIP5_9ACTN</name>
<evidence type="ECO:0000256" key="1">
    <source>
        <dbReference type="SAM" id="Phobius"/>
    </source>
</evidence>
<gene>
    <name evidence="2" type="ORF">G3561_08465</name>
    <name evidence="3" type="ORF">GCE86_12015</name>
</gene>
<evidence type="ECO:0000313" key="5">
    <source>
        <dbReference type="Proteomes" id="UP000477779"/>
    </source>
</evidence>